<dbReference type="RefSeq" id="WP_038526313.1">
    <property type="nucleotide sequence ID" value="NZ_CP007793.1"/>
</dbReference>
<feature type="compositionally biased region" description="Polar residues" evidence="1">
    <location>
        <begin position="7"/>
        <end position="24"/>
    </location>
</feature>
<feature type="compositionally biased region" description="Low complexity" evidence="1">
    <location>
        <begin position="74"/>
        <end position="95"/>
    </location>
</feature>
<feature type="region of interest" description="Disordered" evidence="1">
    <location>
        <begin position="1"/>
        <end position="54"/>
    </location>
</feature>
<evidence type="ECO:0000313" key="4">
    <source>
        <dbReference type="Proteomes" id="UP000027186"/>
    </source>
</evidence>
<organism evidence="2 4">
    <name type="scientific">Azospirillum argentinense</name>
    <dbReference type="NCBI Taxonomy" id="2970906"/>
    <lineage>
        <taxon>Bacteria</taxon>
        <taxon>Pseudomonadati</taxon>
        <taxon>Pseudomonadota</taxon>
        <taxon>Alphaproteobacteria</taxon>
        <taxon>Rhodospirillales</taxon>
        <taxon>Azospirillaceae</taxon>
        <taxon>Azospirillum</taxon>
    </lineage>
</organism>
<dbReference type="Proteomes" id="UP000236268">
    <property type="component" value="Unassembled WGS sequence"/>
</dbReference>
<dbReference type="EMBL" id="CP007793">
    <property type="protein sequence ID" value="AIB10870.1"/>
    <property type="molecule type" value="Genomic_DNA"/>
</dbReference>
<protein>
    <submittedName>
        <fullName evidence="2">Uncharacterized protein</fullName>
    </submittedName>
</protein>
<evidence type="ECO:0000313" key="5">
    <source>
        <dbReference type="Proteomes" id="UP000236268"/>
    </source>
</evidence>
<name>A0A060DDV5_9PROT</name>
<dbReference type="Proteomes" id="UP000027186">
    <property type="component" value="Chromosome"/>
</dbReference>
<feature type="compositionally biased region" description="Low complexity" evidence="1">
    <location>
        <begin position="34"/>
        <end position="54"/>
    </location>
</feature>
<evidence type="ECO:0000256" key="1">
    <source>
        <dbReference type="SAM" id="MobiDB-lite"/>
    </source>
</evidence>
<proteinExistence type="predicted"/>
<dbReference type="KEGG" id="abq:ABAZ39_02305"/>
<dbReference type="AlphaFoldDB" id="A0A060DDV5"/>
<gene>
    <name evidence="2" type="ORF">ABAZ39_02305</name>
    <name evidence="3" type="ORF">C1S70_04570</name>
</gene>
<reference evidence="3 5" key="2">
    <citation type="submission" date="2018-01" db="EMBL/GenBank/DDBJ databases">
        <title>Whole genome sequence of Azospirillum brasilense REC3 isolated from strawberry roots.</title>
        <authorList>
            <person name="Fontana C.A."/>
            <person name="Salazar S.M."/>
            <person name="Bassi D."/>
            <person name="Puglisi E."/>
            <person name="Lovaisa N.C."/>
            <person name="Toffoli L.M."/>
            <person name="Pedraza R."/>
            <person name="Cocconcelli P.S."/>
        </authorList>
    </citation>
    <scope>NUCLEOTIDE SEQUENCE [LARGE SCALE GENOMIC DNA]</scope>
    <source>
        <strain evidence="3 5">REC3</strain>
    </source>
</reference>
<feature type="compositionally biased region" description="Polar residues" evidence="1">
    <location>
        <begin position="310"/>
        <end position="323"/>
    </location>
</feature>
<feature type="region of interest" description="Disordered" evidence="1">
    <location>
        <begin position="72"/>
        <end position="107"/>
    </location>
</feature>
<accession>A0A060DDV5</accession>
<feature type="region of interest" description="Disordered" evidence="1">
    <location>
        <begin position="309"/>
        <end position="331"/>
    </location>
</feature>
<accession>A0A2K1G5Q7</accession>
<sequence length="331" mass="33399">MYYSEMSGPTGTTSTVLQQANNAKKATESKAADGAKAATTAAATTADAATPAKSASPAYTISQSMENLLDNLSGKKPAAGADGANAGAAGDAASGGKTGAQAMADRAKQAEQIMQKALEQSKGLSGLFEKAIDNMAGDLGSLLGGLGMSDDDVKGAVGDFGSAMKDKLKSMDFSQMGMSMQEARSQWSIESRGMELTIQDGDKSVRISFAKSTLDFTREDRGLAATLNADGSGSAMFSAATTKVSGKATGMIVRANGFSDDEIKGVLEKLNGMAAKGGMNGLGALTPTKSADGVMHLNLDLSQPIAGLTDGSSSAKSGATADTAQKVDITA</sequence>
<dbReference type="EMBL" id="POWG01000003">
    <property type="protein sequence ID" value="PNR00115.1"/>
    <property type="molecule type" value="Genomic_DNA"/>
</dbReference>
<evidence type="ECO:0000313" key="3">
    <source>
        <dbReference type="EMBL" id="PNR00115.1"/>
    </source>
</evidence>
<dbReference type="OrthoDB" id="7300632at2"/>
<evidence type="ECO:0000313" key="2">
    <source>
        <dbReference type="EMBL" id="AIB10870.1"/>
    </source>
</evidence>
<reference evidence="2 4" key="1">
    <citation type="journal article" date="2014" name="Genome Announc.">
        <title>Complete Genome Sequence of the Model Rhizosphere Strain Azospirillum brasilense Az39, Successfully Applied in Agriculture.</title>
        <authorList>
            <person name="Rivera D."/>
            <person name="Revale S."/>
            <person name="Molina R."/>
            <person name="Gualpa J."/>
            <person name="Puente M."/>
            <person name="Maroniche G."/>
            <person name="Paris G."/>
            <person name="Baker D."/>
            <person name="Clavijo B."/>
            <person name="McLay K."/>
            <person name="Spaepen S."/>
            <person name="Perticari A."/>
            <person name="Vazquez M."/>
            <person name="Wisniewski-Dye F."/>
            <person name="Watkins C."/>
            <person name="Martinez-Abarca F."/>
            <person name="Vanderleyden J."/>
            <person name="Cassan F."/>
        </authorList>
    </citation>
    <scope>NUCLEOTIDE SEQUENCE [LARGE SCALE GENOMIC DNA]</scope>
    <source>
        <strain evidence="2 4">Az39</strain>
    </source>
</reference>